<dbReference type="EMBL" id="JBDLYL010000031">
    <property type="protein sequence ID" value="MEN8642379.1"/>
    <property type="molecule type" value="Genomic_DNA"/>
</dbReference>
<dbReference type="SMART" id="SM00869">
    <property type="entry name" value="Autotransporter"/>
    <property type="match status" value="1"/>
</dbReference>
<feature type="region of interest" description="Disordered" evidence="1">
    <location>
        <begin position="1163"/>
        <end position="1198"/>
    </location>
</feature>
<dbReference type="InterPro" id="IPR002909">
    <property type="entry name" value="IPT_dom"/>
</dbReference>
<reference evidence="4 5" key="1">
    <citation type="submission" date="2024-05" db="EMBL/GenBank/DDBJ databases">
        <title>Sequence of Lycoming College course isolates.</title>
        <authorList>
            <person name="Reigle C.A."/>
            <person name="Newman J.D."/>
        </authorList>
    </citation>
    <scope>NUCLEOTIDE SEQUENCE [LARGE SCALE GENOMIC DNA]</scope>
    <source>
        <strain evidence="4 5">CAR-09</strain>
    </source>
</reference>
<dbReference type="CDD" id="cd00102">
    <property type="entry name" value="IPT"/>
    <property type="match status" value="1"/>
</dbReference>
<dbReference type="InterPro" id="IPR036709">
    <property type="entry name" value="Autotransporte_beta_dom_sf"/>
</dbReference>
<dbReference type="Pfam" id="PF03797">
    <property type="entry name" value="Autotransporter"/>
    <property type="match status" value="1"/>
</dbReference>
<dbReference type="Pfam" id="PF17963">
    <property type="entry name" value="Big_9"/>
    <property type="match status" value="3"/>
</dbReference>
<dbReference type="SUPFAM" id="SSF103515">
    <property type="entry name" value="Autotransporter"/>
    <property type="match status" value="1"/>
</dbReference>
<proteinExistence type="predicted"/>
<dbReference type="SMART" id="SM00429">
    <property type="entry name" value="IPT"/>
    <property type="match status" value="1"/>
</dbReference>
<dbReference type="Gene3D" id="2.60.40.3440">
    <property type="match status" value="1"/>
</dbReference>
<evidence type="ECO:0000313" key="4">
    <source>
        <dbReference type="EMBL" id="MEN8642379.1"/>
    </source>
</evidence>
<keyword evidence="5" id="KW-1185">Reference proteome</keyword>
<dbReference type="SUPFAM" id="SSF49313">
    <property type="entry name" value="Cadherin-like"/>
    <property type="match status" value="6"/>
</dbReference>
<gene>
    <name evidence="4" type="ORF">ABFE88_22260</name>
</gene>
<sequence>MNHPARRHWPCQSFIVFCLLWLVQALALAQATPSISPGNGSLGNGTVGQFFSVTLTASGGNGGYMGWYECNVNDSNYDPMAQCMPPGLQIHENFGSNATTISGTPTAAGHYDFYVSVYDANSLLAGVAHYTLDVAGGGPTLTGVSPSSGSTAGGTNVTLSGSGFTGVTGVTFGGTAASSFTVNSVNQITATAPSHPAGTVDVVVNATGGASAVSPASRYTYLAPPNSGAVSATLAANSNNNPITLNISGGAATSVAVASAASHGTAVASGTSISYTPTSGYSGPDTFTYTATNAAGTSAPATVTITVSPPTVDISPATLPGATAGTPYNQTLSSSNGTAPYTYAPVSGSLPAGVTFSSAGVFSGTPSSSGNFPLSIRSTDQYGATGTVSYTISVAAPTIAVSPTSLTNGAYGTAYSQTVTASGGNGSYSFVVSAGSLPPGMTLASSGTLSGTPTSSGSYPFTLTATDGNGFSGSRAYTLTIASPTLSLSPASVPGGSIGSPYSQALSTSGGIASYSYSLIGGALPTGVTLSSGGVLSGTPIVSGTFNFTVRSTDAHGQLVDGAYSLVIGAATINLAPSTLSPMTQGVAYSQTLSASGGTAPYSYAVTSGALPSGMTLSPAGLLSGVPISAGPSSFTIAATDSLTSTGSRTYSLTVAAPTPVAGNVSLTVAANSSANPVTLNLSGGPVASVAVASNASNGTATASGTSISFTPAPGYAGSDSFTYTATGAGGTSNVATVSVTVVAPTVTLTPTSLANGTIATAYSANITASGGSAPYSYSLVSGSLPGGLTLSNGGSLSGTPNAAGSFSFTVQATDNTGFTGTRAYNLSVASQAPVTGAVSATVAANSSANPITLNLSGGAASSVAVSSAPSHGTASANGLTINYTPTAGYSGSDSFTYTATGAGGTSSSSTVTITVTAPTLAITPATPGLADATQGNAYSASLAVSGGTAPYSYSVSAGSLPAGLTLDTGTGVISGTPTALATSNFTITVSDANGASGSRSYNLQVLAQAIVVPPSSETLVAGQSASVDLTRGASGGPFLRARLLTVTPASAGKASMSGPFTLRFVPSAAFAGTAVVTFSLQNTGGSLASSSVTFSVQARPDPTRDPEVIGLLNAQSRAAERFATTQMDNFNRRLEQLHRPTCDRDSFNASVRHGRDDVSLGSLGKALRDELEGNGQGREDDDDQRRQEKDSARASSGECREEALAFWTDGFVNTGSNRARGADDNSFTTYGLSAGMDYRLSPRAVVGFGIGYGNDRTDVGEHDSRSEGDALGLAAYLSVNPLSEVYIDALLGYNRIRFDARRYVTADPSNGYAHGSRDADQLFASLTASYEYRHGALSLAPYARINGSYTRLDAYSERGGGVYGLSYEEQDLRYVTSFLGLRSGYDIQTNVGVLTPRVGLAWGHNFSRNEDYRMRYTDQGSDGLLYRLSPDPQDSNFMDLDLGLDLSLGHAWRLGLSYKTALGSDERSEMFRIGLDGRF</sequence>
<accession>A0ABV0DL89</accession>
<evidence type="ECO:0000259" key="3">
    <source>
        <dbReference type="PROSITE" id="PS51208"/>
    </source>
</evidence>
<dbReference type="Pfam" id="PF05345">
    <property type="entry name" value="He_PIG"/>
    <property type="match status" value="6"/>
</dbReference>
<dbReference type="InterPro" id="IPR005546">
    <property type="entry name" value="Autotransporte_beta"/>
</dbReference>
<dbReference type="InterPro" id="IPR013783">
    <property type="entry name" value="Ig-like_fold"/>
</dbReference>
<dbReference type="InterPro" id="IPR015919">
    <property type="entry name" value="Cadherin-like_sf"/>
</dbReference>
<keyword evidence="2" id="KW-0732">Signal</keyword>
<evidence type="ECO:0000313" key="5">
    <source>
        <dbReference type="Proteomes" id="UP001424532"/>
    </source>
</evidence>
<dbReference type="RefSeq" id="WP_347151345.1">
    <property type="nucleotide sequence ID" value="NZ_JBDLYL010000031.1"/>
</dbReference>
<dbReference type="Proteomes" id="UP001424532">
    <property type="component" value="Unassembled WGS sequence"/>
</dbReference>
<dbReference type="PANTHER" id="PTHR37494:SF1">
    <property type="entry name" value="STAPHYLOCOCCUS AUREUS SURFACE PROTEIN A"/>
    <property type="match status" value="1"/>
</dbReference>
<dbReference type="PANTHER" id="PTHR37494">
    <property type="entry name" value="HEMAGGLUTININ"/>
    <property type="match status" value="1"/>
</dbReference>
<feature type="chain" id="PRO_5045963646" evidence="2">
    <location>
        <begin position="28"/>
        <end position="1480"/>
    </location>
</feature>
<evidence type="ECO:0000256" key="1">
    <source>
        <dbReference type="SAM" id="MobiDB-lite"/>
    </source>
</evidence>
<comment type="caution">
    <text evidence="4">The sequence shown here is derived from an EMBL/GenBank/DDBJ whole genome shotgun (WGS) entry which is preliminary data.</text>
</comment>
<feature type="domain" description="Autotransporter" evidence="3">
    <location>
        <begin position="1200"/>
        <end position="1480"/>
    </location>
</feature>
<dbReference type="InterPro" id="IPR014756">
    <property type="entry name" value="Ig_E-set"/>
</dbReference>
<dbReference type="SUPFAM" id="SSF81296">
    <property type="entry name" value="E set domains"/>
    <property type="match status" value="1"/>
</dbReference>
<dbReference type="PROSITE" id="PS51208">
    <property type="entry name" value="AUTOTRANSPORTER"/>
    <property type="match status" value="1"/>
</dbReference>
<dbReference type="Gene3D" id="2.40.128.130">
    <property type="entry name" value="Autotransporter beta-domain"/>
    <property type="match status" value="1"/>
</dbReference>
<dbReference type="Gene3D" id="2.60.40.10">
    <property type="entry name" value="Immunoglobulins"/>
    <property type="match status" value="8"/>
</dbReference>
<organism evidence="4 5">
    <name type="scientific">Pseudomonas sichuanensis</name>
    <dbReference type="NCBI Taxonomy" id="2213015"/>
    <lineage>
        <taxon>Bacteria</taxon>
        <taxon>Pseudomonadati</taxon>
        <taxon>Pseudomonadota</taxon>
        <taxon>Gammaproteobacteria</taxon>
        <taxon>Pseudomonadales</taxon>
        <taxon>Pseudomonadaceae</taxon>
        <taxon>Pseudomonas</taxon>
    </lineage>
</organism>
<feature type="signal peptide" evidence="2">
    <location>
        <begin position="1"/>
        <end position="27"/>
    </location>
</feature>
<dbReference type="Pfam" id="PF01833">
    <property type="entry name" value="TIG"/>
    <property type="match status" value="1"/>
</dbReference>
<name>A0ABV0DL89_9PSED</name>
<feature type="compositionally biased region" description="Basic and acidic residues" evidence="1">
    <location>
        <begin position="1184"/>
        <end position="1198"/>
    </location>
</feature>
<protein>
    <submittedName>
        <fullName evidence="4">Ig domain-containing protein</fullName>
    </submittedName>
</protein>
<evidence type="ECO:0000256" key="2">
    <source>
        <dbReference type="SAM" id="SignalP"/>
    </source>
</evidence>